<evidence type="ECO:0000313" key="2">
    <source>
        <dbReference type="EMBL" id="MBM3115492.1"/>
    </source>
</evidence>
<feature type="signal peptide" evidence="1">
    <location>
        <begin position="1"/>
        <end position="21"/>
    </location>
</feature>
<gene>
    <name evidence="2" type="ORF">JMJ54_06615</name>
</gene>
<evidence type="ECO:0000313" key="3">
    <source>
        <dbReference type="Proteomes" id="UP000809431"/>
    </source>
</evidence>
<comment type="caution">
    <text evidence="2">The sequence shown here is derived from an EMBL/GenBank/DDBJ whole genome shotgun (WGS) entry which is preliminary data.</text>
</comment>
<dbReference type="EMBL" id="JAESND010000002">
    <property type="protein sequence ID" value="MBM3115492.1"/>
    <property type="molecule type" value="Genomic_DNA"/>
</dbReference>
<evidence type="ECO:0000256" key="1">
    <source>
        <dbReference type="SAM" id="SignalP"/>
    </source>
</evidence>
<keyword evidence="1" id="KW-0732">Signal</keyword>
<name>A0ABS2BIP3_9NEIS</name>
<keyword evidence="3" id="KW-1185">Reference proteome</keyword>
<dbReference type="Proteomes" id="UP000809431">
    <property type="component" value="Unassembled WGS sequence"/>
</dbReference>
<dbReference type="InterPro" id="IPR021647">
    <property type="entry name" value="CusF_Ec"/>
</dbReference>
<organism evidence="2 3">
    <name type="scientific">Jeongeupia naejangsanensis</name>
    <dbReference type="NCBI Taxonomy" id="613195"/>
    <lineage>
        <taxon>Bacteria</taxon>
        <taxon>Pseudomonadati</taxon>
        <taxon>Pseudomonadota</taxon>
        <taxon>Betaproteobacteria</taxon>
        <taxon>Neisseriales</taxon>
        <taxon>Chitinibacteraceae</taxon>
        <taxon>Jeongeupia</taxon>
    </lineage>
</organism>
<feature type="chain" id="PRO_5045680758" evidence="1">
    <location>
        <begin position="22"/>
        <end position="97"/>
    </location>
</feature>
<dbReference type="Pfam" id="PF11604">
    <property type="entry name" value="CusF_Ec"/>
    <property type="match status" value="1"/>
</dbReference>
<protein>
    <submittedName>
        <fullName evidence="2">Copper-binding protein</fullName>
    </submittedName>
</protein>
<reference evidence="2 3" key="1">
    <citation type="submission" date="2021-01" db="EMBL/GenBank/DDBJ databases">
        <title>Draft Genome Sequence and Polyhydroxyalkanoate Biosynthetic Potential of Jeongeupia naejangsanensis Type Strain DSM 24253.</title>
        <authorList>
            <person name="Turrini P."/>
            <person name="Artuso I."/>
            <person name="Lugli G.A."/>
            <person name="Frangipani E."/>
            <person name="Ventura M."/>
            <person name="Visca P."/>
        </authorList>
    </citation>
    <scope>NUCLEOTIDE SEQUENCE [LARGE SCALE GENOMIC DNA]</scope>
    <source>
        <strain evidence="2 3">DSM 24253</strain>
    </source>
</reference>
<dbReference type="InterPro" id="IPR042230">
    <property type="entry name" value="CusF_sf"/>
</dbReference>
<sequence>MQKRFALVALVTTLWLGAAHAQSDDYTDGEVRKIDKANGKITLKHGDIRNLDMPGMTMVFTVADKAQLDQVQPGDKVKFKAASEGGKIVVTDLRAAP</sequence>
<dbReference type="RefSeq" id="WP_203537156.1">
    <property type="nucleotide sequence ID" value="NZ_JAESND010000002.1"/>
</dbReference>
<dbReference type="Gene3D" id="2.40.50.320">
    <property type="entry name" value="Copper binding periplasmic protein CusF"/>
    <property type="match status" value="1"/>
</dbReference>
<proteinExistence type="predicted"/>
<accession>A0ABS2BIP3</accession>